<evidence type="ECO:0000313" key="4">
    <source>
        <dbReference type="Proteomes" id="UP000009315"/>
    </source>
</evidence>
<comment type="caution">
    <text evidence="3">The sequence shown here is derived from an EMBL/GenBank/DDBJ whole genome shotgun (WGS) entry which is preliminary data.</text>
</comment>
<dbReference type="Pfam" id="PF01514">
    <property type="entry name" value="YscJ_FliF"/>
    <property type="match status" value="1"/>
</dbReference>
<protein>
    <recommendedName>
        <fullName evidence="2">Flagellar M-ring N-terminal domain-containing protein</fullName>
    </recommendedName>
</protein>
<accession>K8E0N8</accession>
<feature type="domain" description="Flagellar M-ring N-terminal" evidence="2">
    <location>
        <begin position="45"/>
        <end position="82"/>
    </location>
</feature>
<dbReference type="RefSeq" id="WP_008413028.1">
    <property type="nucleotide sequence ID" value="NZ_CAOS01000013.1"/>
</dbReference>
<evidence type="ECO:0000256" key="1">
    <source>
        <dbReference type="SAM" id="Phobius"/>
    </source>
</evidence>
<dbReference type="Proteomes" id="UP000009315">
    <property type="component" value="Unassembled WGS sequence"/>
</dbReference>
<keyword evidence="1" id="KW-0812">Transmembrane</keyword>
<evidence type="ECO:0000259" key="2">
    <source>
        <dbReference type="Pfam" id="PF01514"/>
    </source>
</evidence>
<dbReference type="InterPro" id="IPR006182">
    <property type="entry name" value="FliF_N_dom"/>
</dbReference>
<dbReference type="STRING" id="1121428.DESHY_60334"/>
<dbReference type="eggNOG" id="COG1766">
    <property type="taxonomic scope" value="Bacteria"/>
</dbReference>
<name>K8E0N8_9FIRM</name>
<keyword evidence="1" id="KW-0472">Membrane</keyword>
<keyword evidence="4" id="KW-1185">Reference proteome</keyword>
<proteinExistence type="predicted"/>
<feature type="transmembrane region" description="Helical" evidence="1">
    <location>
        <begin position="21"/>
        <end position="44"/>
    </location>
</feature>
<dbReference type="AlphaFoldDB" id="K8E0N8"/>
<sequence>MNFRDLLDKLKQRWQATNQKTKALIILVSAVILAGSLYLATVFIRPDYAVLLAGLEPREAGGIVAQLDNQKVPYRLTDQGTTHPGAQG</sequence>
<evidence type="ECO:0000313" key="3">
    <source>
        <dbReference type="EMBL" id="CCO09162.1"/>
    </source>
</evidence>
<reference evidence="3 4" key="1">
    <citation type="journal article" date="2013" name="Genome Announc.">
        <title>Genome Sequence of the Sulfate-Reducing Bacterium Desulfotomaculum hydrothermale Lam5(T).</title>
        <authorList>
            <person name="Amin O."/>
            <person name="Fardeau M.L."/>
            <person name="Valette O."/>
            <person name="Hirschler-Rea A."/>
            <person name="Barbe V."/>
            <person name="Medigue C."/>
            <person name="Vacherie B."/>
            <person name="Ollivier B."/>
            <person name="Bertin P.N."/>
            <person name="Dolla A."/>
        </authorList>
    </citation>
    <scope>NUCLEOTIDE SEQUENCE [LARGE SCALE GENOMIC DNA]</scope>
    <source>
        <strain evidence="4">Lam5 / DSM 18033</strain>
    </source>
</reference>
<organism evidence="3 4">
    <name type="scientific">Desulforamulus hydrothermalis Lam5 = DSM 18033</name>
    <dbReference type="NCBI Taxonomy" id="1121428"/>
    <lineage>
        <taxon>Bacteria</taxon>
        <taxon>Bacillati</taxon>
        <taxon>Bacillota</taxon>
        <taxon>Clostridia</taxon>
        <taxon>Eubacteriales</taxon>
        <taxon>Peptococcaceae</taxon>
        <taxon>Desulforamulus</taxon>
    </lineage>
</organism>
<dbReference type="EMBL" id="CAOS01000013">
    <property type="protein sequence ID" value="CCO09162.1"/>
    <property type="molecule type" value="Genomic_DNA"/>
</dbReference>
<keyword evidence="1" id="KW-1133">Transmembrane helix</keyword>
<gene>
    <name evidence="3" type="ORF">DESHY_60334</name>
</gene>